<dbReference type="GO" id="GO:0016887">
    <property type="term" value="F:ATP hydrolysis activity"/>
    <property type="evidence" value="ECO:0007669"/>
    <property type="project" value="InterPro"/>
</dbReference>
<dbReference type="PANTHER" id="PTHR43335">
    <property type="entry name" value="ABC TRANSPORTER, ATP-BINDING PROTEIN"/>
    <property type="match status" value="1"/>
</dbReference>
<dbReference type="EMBL" id="AVPL01000041">
    <property type="protein sequence ID" value="KGN40423.1"/>
    <property type="molecule type" value="Genomic_DNA"/>
</dbReference>
<dbReference type="Proteomes" id="UP000030013">
    <property type="component" value="Unassembled WGS sequence"/>
</dbReference>
<evidence type="ECO:0000313" key="7">
    <source>
        <dbReference type="Proteomes" id="UP000030013"/>
    </source>
</evidence>
<dbReference type="Gene3D" id="3.40.50.300">
    <property type="entry name" value="P-loop containing nucleotide triphosphate hydrolases"/>
    <property type="match status" value="1"/>
</dbReference>
<sequence>MITVESLTRRYAGFTAVDNVSFTAQPGRVTGFLGPNGAGKSTTMRVMVGLTAPTSGSATIDGVRFADLPNPGLEVGVLLDASAQHAGRTGHEILTVAADTMGLPRTRVAEMIELVSLTPTEAKRRVRNYSLGMRQRLGIATALLGDPKVLILDEPANGLDPAGIRWMRDLLRGYANQGGTLLLSSHLLHEIEVIADDLVVIGNGKIVASGTKDELLAAAGTLARSTSPRDLADALQQAGIPSTLAGDGSVRTDADPARVGAVARSAGITLTELRSAEGAGLEDMFLSLTADTQREGVAA</sequence>
<dbReference type="GO" id="GO:0005524">
    <property type="term" value="F:ATP binding"/>
    <property type="evidence" value="ECO:0007669"/>
    <property type="project" value="UniProtKB-KW"/>
</dbReference>
<evidence type="ECO:0000256" key="1">
    <source>
        <dbReference type="ARBA" id="ARBA00005417"/>
    </source>
</evidence>
<dbReference type="PANTHER" id="PTHR43335:SF4">
    <property type="entry name" value="ABC TRANSPORTER, ATP-BINDING PROTEIN"/>
    <property type="match status" value="1"/>
</dbReference>
<reference evidence="6 7" key="1">
    <citation type="submission" date="2013-08" db="EMBL/GenBank/DDBJ databases">
        <title>The genome sequence of Knoellia aerolata.</title>
        <authorList>
            <person name="Zhu W."/>
            <person name="Wang G."/>
        </authorList>
    </citation>
    <scope>NUCLEOTIDE SEQUENCE [LARGE SCALE GENOMIC DNA]</scope>
    <source>
        <strain evidence="6 7">DSM 18566</strain>
    </source>
</reference>
<protein>
    <submittedName>
        <fullName evidence="6">ABC transporter</fullName>
    </submittedName>
</protein>
<dbReference type="eggNOG" id="COG1131">
    <property type="taxonomic scope" value="Bacteria"/>
</dbReference>
<evidence type="ECO:0000259" key="5">
    <source>
        <dbReference type="PROSITE" id="PS50893"/>
    </source>
</evidence>
<dbReference type="Pfam" id="PF00005">
    <property type="entry name" value="ABC_tran"/>
    <property type="match status" value="1"/>
</dbReference>
<dbReference type="AlphaFoldDB" id="A0A0A0JTE8"/>
<evidence type="ECO:0000256" key="4">
    <source>
        <dbReference type="ARBA" id="ARBA00022840"/>
    </source>
</evidence>
<organism evidence="6 7">
    <name type="scientific">Knoellia aerolata DSM 18566</name>
    <dbReference type="NCBI Taxonomy" id="1385519"/>
    <lineage>
        <taxon>Bacteria</taxon>
        <taxon>Bacillati</taxon>
        <taxon>Actinomycetota</taxon>
        <taxon>Actinomycetes</taxon>
        <taxon>Micrococcales</taxon>
        <taxon>Intrasporangiaceae</taxon>
        <taxon>Knoellia</taxon>
    </lineage>
</organism>
<evidence type="ECO:0000313" key="6">
    <source>
        <dbReference type="EMBL" id="KGN40423.1"/>
    </source>
</evidence>
<dbReference type="PROSITE" id="PS00211">
    <property type="entry name" value="ABC_TRANSPORTER_1"/>
    <property type="match status" value="1"/>
</dbReference>
<dbReference type="PROSITE" id="PS50893">
    <property type="entry name" value="ABC_TRANSPORTER_2"/>
    <property type="match status" value="1"/>
</dbReference>
<comment type="caution">
    <text evidence="6">The sequence shown here is derived from an EMBL/GenBank/DDBJ whole genome shotgun (WGS) entry which is preliminary data.</text>
</comment>
<gene>
    <name evidence="6" type="ORF">N801_08315</name>
</gene>
<dbReference type="InterPro" id="IPR003439">
    <property type="entry name" value="ABC_transporter-like_ATP-bd"/>
</dbReference>
<keyword evidence="2" id="KW-0813">Transport</keyword>
<dbReference type="STRING" id="1385519.N801_08315"/>
<name>A0A0A0JTE8_9MICO</name>
<dbReference type="InterPro" id="IPR003593">
    <property type="entry name" value="AAA+_ATPase"/>
</dbReference>
<dbReference type="SMART" id="SM00382">
    <property type="entry name" value="AAA"/>
    <property type="match status" value="1"/>
</dbReference>
<evidence type="ECO:0000256" key="3">
    <source>
        <dbReference type="ARBA" id="ARBA00022741"/>
    </source>
</evidence>
<dbReference type="SUPFAM" id="SSF52540">
    <property type="entry name" value="P-loop containing nucleoside triphosphate hydrolases"/>
    <property type="match status" value="1"/>
</dbReference>
<dbReference type="InterPro" id="IPR017871">
    <property type="entry name" value="ABC_transporter-like_CS"/>
</dbReference>
<accession>A0A0A0JTE8</accession>
<comment type="similarity">
    <text evidence="1">Belongs to the ABC transporter superfamily.</text>
</comment>
<proteinExistence type="inferred from homology"/>
<evidence type="ECO:0000256" key="2">
    <source>
        <dbReference type="ARBA" id="ARBA00022448"/>
    </source>
</evidence>
<keyword evidence="7" id="KW-1185">Reference proteome</keyword>
<dbReference type="OrthoDB" id="9804819at2"/>
<feature type="domain" description="ABC transporter" evidence="5">
    <location>
        <begin position="2"/>
        <end position="228"/>
    </location>
</feature>
<keyword evidence="3" id="KW-0547">Nucleotide-binding</keyword>
<keyword evidence="4" id="KW-0067">ATP-binding</keyword>
<dbReference type="RefSeq" id="WP_035938769.1">
    <property type="nucleotide sequence ID" value="NZ_AVPL01000041.1"/>
</dbReference>
<dbReference type="InterPro" id="IPR027417">
    <property type="entry name" value="P-loop_NTPase"/>
</dbReference>